<comment type="caution">
    <text evidence="2">The sequence shown here is derived from an EMBL/GenBank/DDBJ whole genome shotgun (WGS) entry which is preliminary data.</text>
</comment>
<dbReference type="EMBL" id="BONQ01000050">
    <property type="protein sequence ID" value="GIG45331.1"/>
    <property type="molecule type" value="Genomic_DNA"/>
</dbReference>
<dbReference type="Proteomes" id="UP000660611">
    <property type="component" value="Unassembled WGS sequence"/>
</dbReference>
<protein>
    <submittedName>
        <fullName evidence="2">Uncharacterized protein</fullName>
    </submittedName>
</protein>
<sequence>MQMARPCHGRRNDERLAATQRDLARKRRGSNLRRATWERVVALHGKVRRQRLDHAGAGSVIVATPAWTAGHCAQQNRVTQADFANVACGFAGTPTWSARQMLSGPGWPSARLSAQRS</sequence>
<dbReference type="RefSeq" id="WP_203847154.1">
    <property type="nucleotide sequence ID" value="NZ_BAAAVW010000009.1"/>
</dbReference>
<evidence type="ECO:0000256" key="1">
    <source>
        <dbReference type="SAM" id="MobiDB-lite"/>
    </source>
</evidence>
<evidence type="ECO:0000313" key="2">
    <source>
        <dbReference type="EMBL" id="GIG45331.1"/>
    </source>
</evidence>
<name>A0A919PIB3_9ACTN</name>
<proteinExistence type="predicted"/>
<feature type="region of interest" description="Disordered" evidence="1">
    <location>
        <begin position="1"/>
        <end position="30"/>
    </location>
</feature>
<gene>
    <name evidence="2" type="ORF">Dsi01nite_033720</name>
</gene>
<dbReference type="AlphaFoldDB" id="A0A919PIB3"/>
<reference evidence="2" key="1">
    <citation type="submission" date="2021-01" db="EMBL/GenBank/DDBJ databases">
        <title>Whole genome shotgun sequence of Dactylosporangium siamense NBRC 106093.</title>
        <authorList>
            <person name="Komaki H."/>
            <person name="Tamura T."/>
        </authorList>
    </citation>
    <scope>NUCLEOTIDE SEQUENCE</scope>
    <source>
        <strain evidence="2">NBRC 106093</strain>
    </source>
</reference>
<keyword evidence="3" id="KW-1185">Reference proteome</keyword>
<accession>A0A919PIB3</accession>
<evidence type="ECO:0000313" key="3">
    <source>
        <dbReference type="Proteomes" id="UP000660611"/>
    </source>
</evidence>
<organism evidence="2 3">
    <name type="scientific">Dactylosporangium siamense</name>
    <dbReference type="NCBI Taxonomy" id="685454"/>
    <lineage>
        <taxon>Bacteria</taxon>
        <taxon>Bacillati</taxon>
        <taxon>Actinomycetota</taxon>
        <taxon>Actinomycetes</taxon>
        <taxon>Micromonosporales</taxon>
        <taxon>Micromonosporaceae</taxon>
        <taxon>Dactylosporangium</taxon>
    </lineage>
</organism>